<evidence type="ECO:0000313" key="9">
    <source>
        <dbReference type="EMBL" id="SFA84023.1"/>
    </source>
</evidence>
<dbReference type="GO" id="GO:0000160">
    <property type="term" value="P:phosphorelay signal transduction system"/>
    <property type="evidence" value="ECO:0007669"/>
    <property type="project" value="UniProtKB-KW"/>
</dbReference>
<dbReference type="GO" id="GO:0055085">
    <property type="term" value="P:transmembrane transport"/>
    <property type="evidence" value="ECO:0007669"/>
    <property type="project" value="InterPro"/>
</dbReference>
<keyword evidence="5" id="KW-0902">Two-component regulatory system</keyword>
<dbReference type="InterPro" id="IPR050367">
    <property type="entry name" value="APC_superfamily"/>
</dbReference>
<evidence type="ECO:0000256" key="2">
    <source>
        <dbReference type="ARBA" id="ARBA00022692"/>
    </source>
</evidence>
<keyword evidence="3" id="KW-0418">Kinase</keyword>
<accession>A0A1I0W7L1</accession>
<gene>
    <name evidence="9" type="ORF">SAMN05216587_102199</name>
</gene>
<keyword evidence="4 7" id="KW-1133">Transmembrane helix</keyword>
<feature type="transmembrane region" description="Helical" evidence="7">
    <location>
        <begin position="9"/>
        <end position="30"/>
    </location>
</feature>
<evidence type="ECO:0000256" key="7">
    <source>
        <dbReference type="SAM" id="Phobius"/>
    </source>
</evidence>
<evidence type="ECO:0000256" key="1">
    <source>
        <dbReference type="ARBA" id="ARBA00004141"/>
    </source>
</evidence>
<dbReference type="GO" id="GO:0016301">
    <property type="term" value="F:kinase activity"/>
    <property type="evidence" value="ECO:0007669"/>
    <property type="project" value="UniProtKB-KW"/>
</dbReference>
<evidence type="ECO:0000256" key="6">
    <source>
        <dbReference type="ARBA" id="ARBA00023136"/>
    </source>
</evidence>
<comment type="subcellular location">
    <subcellularLocation>
        <location evidence="1">Membrane</location>
        <topology evidence="1">Multi-pass membrane protein</topology>
    </subcellularLocation>
</comment>
<feature type="transmembrane region" description="Helical" evidence="7">
    <location>
        <begin position="244"/>
        <end position="267"/>
    </location>
</feature>
<evidence type="ECO:0000256" key="5">
    <source>
        <dbReference type="ARBA" id="ARBA00023012"/>
    </source>
</evidence>
<feature type="transmembrane region" description="Helical" evidence="7">
    <location>
        <begin position="92"/>
        <end position="119"/>
    </location>
</feature>
<feature type="transmembrane region" description="Helical" evidence="7">
    <location>
        <begin position="305"/>
        <end position="331"/>
    </location>
</feature>
<dbReference type="InterPro" id="IPR004841">
    <property type="entry name" value="AA-permease/SLC12A_dom"/>
</dbReference>
<feature type="transmembrane region" description="Helical" evidence="7">
    <location>
        <begin position="519"/>
        <end position="537"/>
    </location>
</feature>
<dbReference type="SUPFAM" id="SSF55874">
    <property type="entry name" value="ATPase domain of HSP90 chaperone/DNA topoisomerase II/histidine kinase"/>
    <property type="match status" value="1"/>
</dbReference>
<feature type="transmembrane region" description="Helical" evidence="7">
    <location>
        <begin position="375"/>
        <end position="395"/>
    </location>
</feature>
<feature type="transmembrane region" description="Helical" evidence="7">
    <location>
        <begin position="167"/>
        <end position="187"/>
    </location>
</feature>
<dbReference type="InterPro" id="IPR005467">
    <property type="entry name" value="His_kinase_dom"/>
</dbReference>
<dbReference type="AlphaFoldDB" id="A0A1I0W7L1"/>
<feature type="transmembrane region" description="Helical" evidence="7">
    <location>
        <begin position="352"/>
        <end position="369"/>
    </location>
</feature>
<keyword evidence="3" id="KW-0808">Transferase</keyword>
<dbReference type="Gene3D" id="3.30.565.10">
    <property type="entry name" value="Histidine kinase-like ATPase, C-terminal domain"/>
    <property type="match status" value="1"/>
</dbReference>
<dbReference type="PANTHER" id="PTHR42770:SF7">
    <property type="entry name" value="MEMBRANE PROTEIN"/>
    <property type="match status" value="1"/>
</dbReference>
<dbReference type="GO" id="GO:0016020">
    <property type="term" value="C:membrane"/>
    <property type="evidence" value="ECO:0007669"/>
    <property type="project" value="UniProtKB-SubCell"/>
</dbReference>
<evidence type="ECO:0000259" key="8">
    <source>
        <dbReference type="PROSITE" id="PS50109"/>
    </source>
</evidence>
<feature type="transmembrane region" description="Helical" evidence="7">
    <location>
        <begin position="473"/>
        <end position="491"/>
    </location>
</feature>
<keyword evidence="2 7" id="KW-0812">Transmembrane</keyword>
<feature type="transmembrane region" description="Helical" evidence="7">
    <location>
        <begin position="139"/>
        <end position="160"/>
    </location>
</feature>
<protein>
    <submittedName>
        <fullName evidence="9">Amino acid transporter</fullName>
    </submittedName>
</protein>
<proteinExistence type="predicted"/>
<dbReference type="Proteomes" id="UP000183843">
    <property type="component" value="Unassembled WGS sequence"/>
</dbReference>
<feature type="transmembrane region" description="Helical" evidence="7">
    <location>
        <begin position="36"/>
        <end position="60"/>
    </location>
</feature>
<dbReference type="PROSITE" id="PS50109">
    <property type="entry name" value="HIS_KIN"/>
    <property type="match status" value="1"/>
</dbReference>
<dbReference type="EMBL" id="FOJX01000002">
    <property type="protein sequence ID" value="SFA84023.1"/>
    <property type="molecule type" value="Genomic_DNA"/>
</dbReference>
<dbReference type="RefSeq" id="WP_074813447.1">
    <property type="nucleotide sequence ID" value="NZ_FOJX01000002.1"/>
</dbReference>
<dbReference type="Pfam" id="PF00324">
    <property type="entry name" value="AA_permease"/>
    <property type="match status" value="1"/>
</dbReference>
<evidence type="ECO:0000256" key="3">
    <source>
        <dbReference type="ARBA" id="ARBA00022777"/>
    </source>
</evidence>
<feature type="transmembrane region" description="Helical" evidence="7">
    <location>
        <begin position="207"/>
        <end position="224"/>
    </location>
</feature>
<name>A0A1I0W7L1_SELRU</name>
<sequence length="832" mass="92483">MNEQSNIRLLYPLNVWALSFGSAVGWGAFFMMPGSLFLPLAGPVGSIIAIAVASIAMLIIGANFCKLAQKYQDNGGFYAYVREVLGYDHAFLTGWALIVAYLSIIWANATSVAVLIRYIFGDALVWGLFHYKVAGFDVYGGEVLTTLAVLLIFGLFSAYGGKSKRPVNTLLALVLLLGLILLFFGVASMSPQHASFYPPFTAEGSPGLQIFSLLMLAPWMFFGFESVTQGGAEFRFPVQRIWPLIIASSICIFLGFCLPIAISVLSIPPEFAGWPEYVGALSKLKGFDSLPVFHSVSTLLGSGGLMLLTAVVIAAVATCLIGLFRACSFLLQTMAHEQLLPEIFARQTADGTPRNAVFLILLLSLPIPFLGRTAIVWLVDAITISGALAYAYVSLCRYRISKAEGETAGKFLGLCGLVISLLFFFCPVIPNLLSGSNLENESYLLLSVWSVLGLIFYWYVFKHDEQNRFGKSFSMCTVLLFLNFFAASLWLRQTMASKIPLARIGGYAPINEALTQNSLIQILLILLILFFMADIFTTMRRRELALNELAYAEQKASRTNSVYLANMTHDIRLMMNAIMSYVQNAADTQREYQGMQGKCPGEKLAGLWQGLSHTDSISHYFLHLVEDMRNFNRITGSELKLFPNPMDIRNSLQEIQNIFAPQMQSKNIDFMACTAELENPYIYCDNHRLQRVLLNIISLAYEYTPSGGSISVTLAQRGPAYQIPPTPEDQRHLRLYADYELRIKNTGACLPDTLGAIFYNDLDWHQLFKQEGAMRTMAIAKHLLDLFHAKVEIESTTEPPEQSTEMIIRLSCKLAKQSAVPMQTTQEAINMY</sequence>
<evidence type="ECO:0000313" key="10">
    <source>
        <dbReference type="Proteomes" id="UP000183843"/>
    </source>
</evidence>
<dbReference type="Gene3D" id="1.20.1740.10">
    <property type="entry name" value="Amino acid/polyamine transporter I"/>
    <property type="match status" value="1"/>
</dbReference>
<keyword evidence="6 7" id="KW-0472">Membrane</keyword>
<feature type="transmembrane region" description="Helical" evidence="7">
    <location>
        <begin position="442"/>
        <end position="461"/>
    </location>
</feature>
<reference evidence="9 10" key="1">
    <citation type="submission" date="2016-10" db="EMBL/GenBank/DDBJ databases">
        <authorList>
            <person name="de Groot N.N."/>
        </authorList>
    </citation>
    <scope>NUCLEOTIDE SEQUENCE [LARGE SCALE GENOMIC DNA]</scope>
    <source>
        <strain evidence="9 10">L14</strain>
    </source>
</reference>
<feature type="domain" description="Histidine kinase" evidence="8">
    <location>
        <begin position="566"/>
        <end position="814"/>
    </location>
</feature>
<dbReference type="Gene3D" id="1.10.287.130">
    <property type="match status" value="1"/>
</dbReference>
<organism evidence="9 10">
    <name type="scientific">Selenomonas ruminantium</name>
    <dbReference type="NCBI Taxonomy" id="971"/>
    <lineage>
        <taxon>Bacteria</taxon>
        <taxon>Bacillati</taxon>
        <taxon>Bacillota</taxon>
        <taxon>Negativicutes</taxon>
        <taxon>Selenomonadales</taxon>
        <taxon>Selenomonadaceae</taxon>
        <taxon>Selenomonas</taxon>
    </lineage>
</organism>
<evidence type="ECO:0000256" key="4">
    <source>
        <dbReference type="ARBA" id="ARBA00022989"/>
    </source>
</evidence>
<dbReference type="InterPro" id="IPR036890">
    <property type="entry name" value="HATPase_C_sf"/>
</dbReference>
<dbReference type="PANTHER" id="PTHR42770">
    <property type="entry name" value="AMINO ACID TRANSPORTER-RELATED"/>
    <property type="match status" value="1"/>
</dbReference>
<feature type="transmembrane region" description="Helical" evidence="7">
    <location>
        <begin position="407"/>
        <end position="430"/>
    </location>
</feature>